<evidence type="ECO:0000256" key="1">
    <source>
        <dbReference type="SAM" id="MobiDB-lite"/>
    </source>
</evidence>
<proteinExistence type="predicted"/>
<dbReference type="WBParaSite" id="nRc.2.0.1.t23441-RA">
    <property type="protein sequence ID" value="nRc.2.0.1.t23441-RA"/>
    <property type="gene ID" value="nRc.2.0.1.g23441"/>
</dbReference>
<evidence type="ECO:0000313" key="2">
    <source>
        <dbReference type="Proteomes" id="UP000887565"/>
    </source>
</evidence>
<feature type="region of interest" description="Disordered" evidence="1">
    <location>
        <begin position="29"/>
        <end position="50"/>
    </location>
</feature>
<name>A0A915JCU7_ROMCU</name>
<keyword evidence="2" id="KW-1185">Reference proteome</keyword>
<organism evidence="2 3">
    <name type="scientific">Romanomermis culicivorax</name>
    <name type="common">Nematode worm</name>
    <dbReference type="NCBI Taxonomy" id="13658"/>
    <lineage>
        <taxon>Eukaryota</taxon>
        <taxon>Metazoa</taxon>
        <taxon>Ecdysozoa</taxon>
        <taxon>Nematoda</taxon>
        <taxon>Enoplea</taxon>
        <taxon>Dorylaimia</taxon>
        <taxon>Mermithida</taxon>
        <taxon>Mermithoidea</taxon>
        <taxon>Mermithidae</taxon>
        <taxon>Romanomermis</taxon>
    </lineage>
</organism>
<dbReference type="AlphaFoldDB" id="A0A915JCU7"/>
<sequence length="262" mass="29839">MIKPSPGLTLPNPLSIFFRILCQYRSTAGPSRHPCFRKQPPKQPSDCKRQGTRDALDLLNTAAGRITNNVPTVQTIDQIIGAVSDQLQAQQLHVQREIQEQTKATNAPFVALAEQMQQLISTTTTPTNARNPPTPRLPPVSTRFHSEETRDIYIPNETLPPSTDTLYNNEFSRTARRDEELHRSVLQRRQPPAANHFGFSDYPPEDYYDHPQPRDDMMHTPHCEEDSSIKMIVDNMHPLVIDGATTNKRLLRFFICLENEFG</sequence>
<accession>A0A915JCU7</accession>
<reference evidence="3" key="1">
    <citation type="submission" date="2022-11" db="UniProtKB">
        <authorList>
            <consortium name="WormBaseParasite"/>
        </authorList>
    </citation>
    <scope>IDENTIFICATION</scope>
</reference>
<protein>
    <submittedName>
        <fullName evidence="3">Uncharacterized protein</fullName>
    </submittedName>
</protein>
<dbReference type="Proteomes" id="UP000887565">
    <property type="component" value="Unplaced"/>
</dbReference>
<evidence type="ECO:0000313" key="3">
    <source>
        <dbReference type="WBParaSite" id="nRc.2.0.1.t23441-RA"/>
    </source>
</evidence>